<keyword evidence="3" id="KW-0547">Nucleotide-binding</keyword>
<dbReference type="InterPro" id="IPR032828">
    <property type="entry name" value="PolyA_RNA-bd"/>
</dbReference>
<accession>A0A8J2I2A2</accession>
<dbReference type="GO" id="GO:0052927">
    <property type="term" value="F:CC tRNA cytidylyltransferase activity"/>
    <property type="evidence" value="ECO:0007669"/>
    <property type="project" value="TreeGrafter"/>
</dbReference>
<dbReference type="Gene3D" id="1.10.3090.10">
    <property type="entry name" value="cca-adding enzyme, domain 2"/>
    <property type="match status" value="1"/>
</dbReference>
<dbReference type="InterPro" id="IPR018870">
    <property type="entry name" value="Tti2"/>
</dbReference>
<evidence type="ECO:0000256" key="5">
    <source>
        <dbReference type="ARBA" id="ARBA00034736"/>
    </source>
</evidence>
<dbReference type="Pfam" id="PF12627">
    <property type="entry name" value="PolyA_pol_RNAbd"/>
    <property type="match status" value="1"/>
</dbReference>
<dbReference type="Pfam" id="PF10521">
    <property type="entry name" value="Tti2"/>
    <property type="match status" value="1"/>
</dbReference>
<dbReference type="RefSeq" id="XP_043169537.1">
    <property type="nucleotide sequence ID" value="XM_043313602.1"/>
</dbReference>
<dbReference type="GO" id="GO:0110078">
    <property type="term" value="C:TTT Hsp90 cochaperone complex"/>
    <property type="evidence" value="ECO:0007669"/>
    <property type="project" value="InterPro"/>
</dbReference>
<dbReference type="FunFam" id="3.30.460.10:FF:000019">
    <property type="entry name" value="tRNA nucleotidyltransferase cca2"/>
    <property type="match status" value="1"/>
</dbReference>
<dbReference type="Proteomes" id="UP000676310">
    <property type="component" value="Unassembled WGS sequence"/>
</dbReference>
<evidence type="ECO:0000259" key="8">
    <source>
        <dbReference type="Pfam" id="PF12627"/>
    </source>
</evidence>
<dbReference type="GO" id="GO:0001680">
    <property type="term" value="P:tRNA 3'-terminal CCA addition"/>
    <property type="evidence" value="ECO:0007669"/>
    <property type="project" value="TreeGrafter"/>
</dbReference>
<reference evidence="9" key="1">
    <citation type="submission" date="2021-05" db="EMBL/GenBank/DDBJ databases">
        <authorList>
            <person name="Stam R."/>
        </authorList>
    </citation>
    <scope>NUCLEOTIDE SEQUENCE</scope>
    <source>
        <strain evidence="9">CS162</strain>
    </source>
</reference>
<dbReference type="GO" id="GO:0000166">
    <property type="term" value="F:nucleotide binding"/>
    <property type="evidence" value="ECO:0007669"/>
    <property type="project" value="UniProtKB-KW"/>
</dbReference>
<dbReference type="SUPFAM" id="SSF81301">
    <property type="entry name" value="Nucleotidyltransferase"/>
    <property type="match status" value="1"/>
</dbReference>
<evidence type="ECO:0008006" key="11">
    <source>
        <dbReference type="Google" id="ProtNLM"/>
    </source>
</evidence>
<name>A0A8J2I2A2_9PLEO</name>
<dbReference type="GO" id="GO:0005739">
    <property type="term" value="C:mitochondrion"/>
    <property type="evidence" value="ECO:0007669"/>
    <property type="project" value="UniProtKB-ARBA"/>
</dbReference>
<dbReference type="EMBL" id="CAJRGZ010000019">
    <property type="protein sequence ID" value="CAG5161210.1"/>
    <property type="molecule type" value="Genomic_DNA"/>
</dbReference>
<dbReference type="AlphaFoldDB" id="A0A8J2I2A2"/>
<dbReference type="Pfam" id="PF01743">
    <property type="entry name" value="PolyA_pol"/>
    <property type="match status" value="1"/>
</dbReference>
<keyword evidence="2 6" id="KW-0808">Transferase</keyword>
<dbReference type="InterPro" id="IPR002646">
    <property type="entry name" value="PolA_pol_head_dom"/>
</dbReference>
<evidence type="ECO:0000313" key="9">
    <source>
        <dbReference type="EMBL" id="CAG5161210.1"/>
    </source>
</evidence>
<evidence type="ECO:0000259" key="7">
    <source>
        <dbReference type="Pfam" id="PF01743"/>
    </source>
</evidence>
<dbReference type="PANTHER" id="PTHR13734:SF5">
    <property type="entry name" value="CCA TRNA NUCLEOTIDYLTRANSFERASE, MITOCHONDRIAL"/>
    <property type="match status" value="1"/>
</dbReference>
<organism evidence="9 10">
    <name type="scientific">Alternaria atra</name>
    <dbReference type="NCBI Taxonomy" id="119953"/>
    <lineage>
        <taxon>Eukaryota</taxon>
        <taxon>Fungi</taxon>
        <taxon>Dikarya</taxon>
        <taxon>Ascomycota</taxon>
        <taxon>Pezizomycotina</taxon>
        <taxon>Dothideomycetes</taxon>
        <taxon>Pleosporomycetidae</taxon>
        <taxon>Pleosporales</taxon>
        <taxon>Pleosporineae</taxon>
        <taxon>Pleosporaceae</taxon>
        <taxon>Alternaria</taxon>
        <taxon>Alternaria sect. Ulocladioides</taxon>
    </lineage>
</organism>
<evidence type="ECO:0000313" key="10">
    <source>
        <dbReference type="Proteomes" id="UP000676310"/>
    </source>
</evidence>
<dbReference type="OrthoDB" id="445712at2759"/>
<evidence type="ECO:0000256" key="2">
    <source>
        <dbReference type="ARBA" id="ARBA00022679"/>
    </source>
</evidence>
<dbReference type="Gene3D" id="3.30.460.10">
    <property type="entry name" value="Beta Polymerase, domain 2"/>
    <property type="match status" value="1"/>
</dbReference>
<feature type="domain" description="tRNA nucleotidyltransferase/poly(A) polymerase RNA and SrmB- binding" evidence="8">
    <location>
        <begin position="243"/>
        <end position="302"/>
    </location>
</feature>
<dbReference type="CDD" id="cd05398">
    <property type="entry name" value="NT_ClassII-CCAase"/>
    <property type="match status" value="1"/>
</dbReference>
<dbReference type="GeneID" id="67017820"/>
<proteinExistence type="inferred from homology"/>
<evidence type="ECO:0000256" key="1">
    <source>
        <dbReference type="ARBA" id="ARBA00007265"/>
    </source>
</evidence>
<comment type="similarity">
    <text evidence="1 6">Belongs to the tRNA nucleotidyltransferase/poly(A) polymerase family.</text>
</comment>
<dbReference type="SUPFAM" id="SSF81891">
    <property type="entry name" value="Poly A polymerase C-terminal region-like"/>
    <property type="match status" value="1"/>
</dbReference>
<protein>
    <recommendedName>
        <fullName evidence="11">tRNA nucleotidyltransferase</fullName>
    </recommendedName>
</protein>
<comment type="similarity">
    <text evidence="5">Belongs to the TTI2 family.</text>
</comment>
<evidence type="ECO:0000256" key="6">
    <source>
        <dbReference type="RuleBase" id="RU003953"/>
    </source>
</evidence>
<keyword evidence="4 6" id="KW-0694">RNA-binding</keyword>
<sequence>MASTKNGGSAQLELTEVESKLRQLLLDVATYIDEAPSSGDVTGVQVPEELVKEKIVLRWTGGWVRDKLLKVGSHDIDVAINKMTGEHFGLKMQEYLEIPGNAEKHGLIEKDDGLSTRDKTKKIAPGLHKIEANPEKSKNLETATTKIMGIDLDLVNLRKETYNEVSRNPEMEFGTAEEDAMRRDATVNAMFYNLHTCQVEDFTGRGHEDMAAKIIRTPLEPYQTFKDDPLRVLRLIRFASRLDYTIEPETAKAMGNAEIQDVLKIKISRERVGIELEKMLRGPRPRMALELIDRFGLYRTVFTDPTRELPSEPETAYFKPAYDFVESTIVENTDVPTAISDTLLRNEDEKYLAWVCATMMPWVDAPTIPHQKPLQRPYFAAYLVAREGFKAPNKVCDVIASSLGNSEEIRSIVSQCAKSLRRPDTINPTNDATARDTLGMAIRRWGSTWRTQVFFNLVYEIVLGRVSKDELLRSYESFLSHVIELKILDVDTFRPLLKGTDLAKALGTKPGPWMKDALDVVMAWQLRNPDVTDPTAAIEAVKASRAEQTDSELSLRLASHFLQLTIPPLFPQNKPTSNALEASRQPAPWKDAGNQYALDLLKWTISVLDRKTIEAKWQLLMPPILKMIDDVGVEWKARGCHMLGLLLGNLHQTGVADDVKESSIARQGSANFLQRTGYHNIFAEALLPMFTYIPSITPEAESVTLFKEVFPAVTSLAQLLPADTNKGDSRERFLDRNLREGVLSPLAHFPTPSSYAELATLIMSYVPVLLGLMGIDTVKHLPDLVPLLSAVLQEPFALSHKPLLLAALKALQSVLLNAWPRLHAHRGTIMMGICLLWSRCLEEQKKADSEEVKHVLYQVQESVAMLDAAMQATESDGLAEAWEKEKQDVLQASPEFEKLFEECATK</sequence>
<keyword evidence="10" id="KW-1185">Reference proteome</keyword>
<dbReference type="PANTHER" id="PTHR13734">
    <property type="entry name" value="TRNA-NUCLEOTIDYLTRANSFERASE"/>
    <property type="match status" value="1"/>
</dbReference>
<evidence type="ECO:0000256" key="3">
    <source>
        <dbReference type="ARBA" id="ARBA00022741"/>
    </source>
</evidence>
<feature type="domain" description="Poly A polymerase head" evidence="7">
    <location>
        <begin position="58"/>
        <end position="216"/>
    </location>
</feature>
<dbReference type="GO" id="GO:0052929">
    <property type="term" value="F:ATP:3'-cytidine-cytidine-tRNA adenylyltransferase activity"/>
    <property type="evidence" value="ECO:0007669"/>
    <property type="project" value="TreeGrafter"/>
</dbReference>
<dbReference type="GO" id="GO:0003723">
    <property type="term" value="F:RNA binding"/>
    <property type="evidence" value="ECO:0007669"/>
    <property type="project" value="UniProtKB-KW"/>
</dbReference>
<gene>
    <name evidence="9" type="ORF">ALTATR162_LOCUS5982</name>
</gene>
<comment type="caution">
    <text evidence="9">The sequence shown here is derived from an EMBL/GenBank/DDBJ whole genome shotgun (WGS) entry which is preliminary data.</text>
</comment>
<evidence type="ECO:0000256" key="4">
    <source>
        <dbReference type="ARBA" id="ARBA00022884"/>
    </source>
</evidence>
<dbReference type="InterPro" id="IPR043519">
    <property type="entry name" value="NT_sf"/>
</dbReference>